<proteinExistence type="predicted"/>
<gene>
    <name evidence="1" type="ORF">TIFTF001_029967</name>
</gene>
<dbReference type="EMBL" id="BTGU01000103">
    <property type="protein sequence ID" value="GMN60872.1"/>
    <property type="molecule type" value="Genomic_DNA"/>
</dbReference>
<comment type="caution">
    <text evidence="1">The sequence shown here is derived from an EMBL/GenBank/DDBJ whole genome shotgun (WGS) entry which is preliminary data.</text>
</comment>
<dbReference type="Proteomes" id="UP001187192">
    <property type="component" value="Unassembled WGS sequence"/>
</dbReference>
<evidence type="ECO:0000313" key="1">
    <source>
        <dbReference type="EMBL" id="GMN60872.1"/>
    </source>
</evidence>
<organism evidence="1 2">
    <name type="scientific">Ficus carica</name>
    <name type="common">Common fig</name>
    <dbReference type="NCBI Taxonomy" id="3494"/>
    <lineage>
        <taxon>Eukaryota</taxon>
        <taxon>Viridiplantae</taxon>
        <taxon>Streptophyta</taxon>
        <taxon>Embryophyta</taxon>
        <taxon>Tracheophyta</taxon>
        <taxon>Spermatophyta</taxon>
        <taxon>Magnoliopsida</taxon>
        <taxon>eudicotyledons</taxon>
        <taxon>Gunneridae</taxon>
        <taxon>Pentapetalae</taxon>
        <taxon>rosids</taxon>
        <taxon>fabids</taxon>
        <taxon>Rosales</taxon>
        <taxon>Moraceae</taxon>
        <taxon>Ficeae</taxon>
        <taxon>Ficus</taxon>
    </lineage>
</organism>
<dbReference type="AlphaFoldDB" id="A0AA88DSE5"/>
<reference evidence="1" key="1">
    <citation type="submission" date="2023-07" db="EMBL/GenBank/DDBJ databases">
        <title>draft genome sequence of fig (Ficus carica).</title>
        <authorList>
            <person name="Takahashi T."/>
            <person name="Nishimura K."/>
        </authorList>
    </citation>
    <scope>NUCLEOTIDE SEQUENCE</scope>
</reference>
<evidence type="ECO:0000313" key="2">
    <source>
        <dbReference type="Proteomes" id="UP001187192"/>
    </source>
</evidence>
<sequence>MNHKKLQLRDSLYSGQAPYDLKMTWTSNADGVICESAVGEWIPPVKDSAKC</sequence>
<protein>
    <submittedName>
        <fullName evidence="1">Uncharacterized protein</fullName>
    </submittedName>
</protein>
<accession>A0AA88DSE5</accession>
<name>A0AA88DSE5_FICCA</name>
<keyword evidence="2" id="KW-1185">Reference proteome</keyword>